<feature type="domain" description="Spt20-like SEP" evidence="2">
    <location>
        <begin position="64"/>
        <end position="208"/>
    </location>
</feature>
<evidence type="ECO:0000259" key="2">
    <source>
        <dbReference type="Pfam" id="PF12090"/>
    </source>
</evidence>
<proteinExistence type="predicted"/>
<dbReference type="Pfam" id="PF12090">
    <property type="entry name" value="Spt20_SEP"/>
    <property type="match status" value="1"/>
</dbReference>
<comment type="caution">
    <text evidence="4">The sequence shown here is derived from an EMBL/GenBank/DDBJ whole genome shotgun (WGS) entry which is preliminary data.</text>
</comment>
<sequence>MGVSFKVARAGTRYRPKPGLSDDNPESDNGGDSVPGLHEGNYGRKGDKVADQVNESVKSGVQDLEVSFSLNLFPNGFSVGKATELFTDVPKQLRPYDRASETIFTAIEYGWLPGDVFDGLSCKYVNGALLCEIRDYRNCLFNRAGSASAVNSPIVHKVSLQMCMENVIKDITSVSNDSWTYKDLLEVESRILKALQPVLHLKPEPLLDRFCREPLTKKLDLGITWSWKRRKTNDATASNPRFSNQCNKGVPSSQLMISSSVPNLQKNNIVPEFIPQPNLLAAEPSYQLAERCSQSVPTYPRLSNLTSVPKQRFNERNHDPGEPSSLVFPEQGTCQIQANKRPILKLPKEEPLDFSQQHPAVSQPDNTLATELLKKNTLLHHEAEKNRNERFYDKRGLSLFRNNDQQAISEVNRKLQAGMLPSAVKQEPVETSDYLSLNVRNITDKYSAIHMRSNRSNLQQLQLQQSSSMLGTSIPPANTLRDQMVYDKNARKEVGSQKRKALQNPQVTAGVRIAPVSSHQNESLPSEVSVLPAKRKKSSHPKVSSTKLGDSLALTSNRNTTSHLQLQNRTLPQTSEVKADLLLERFLKVKGVAQRHGLNNRKGKLDKILPKKLHFFNAARIEHHLLDPEENWKSKDATTARISLSECFLDKRLNESKTRTSIYVHQSHVNQGVKIPKVDGNTHVKLVMSEKFNEGFVEASALYGHKAGIDSTRFHFLPNLKSTYSADHFAAQFTSLMVREGYCLVRDRIESTPLRNDGCSSTQQVTVTCGVTPAAEAFKLPSTPGPSTSMVTPITKSIQAVNCRPLPSLKLLSEGRSLPSGNIQTTQQLSGSNLSKMELDISTQVSPQQQNWEQSLHKNAHLQFQMMQRQRQAQQNQLIQRMTMAGGLGAAAGMVHYGEGIRGHANIGPGSLGNVMNTGGSIQVPRGGQIPWNPNGSQFNNIGSNVPSSSDGRQFFSGTSDNEVQVLATTRTADSQGRALIGGYPFQRNASNVPLPMQTPSIQDMAYLLSNQQILPQNQHIPGTPPLLQPKVETSILDDYIGNTSIVPMNRSPSQVSSQLFDQFPQMNHLQASSGSGSVFPQMNNRNVVFSLGSPVQSLRTRGSVASRRTLSGLSKKMGAVKIERE</sequence>
<protein>
    <submittedName>
        <fullName evidence="4">Uncharacterized protein</fullName>
    </submittedName>
</protein>
<evidence type="ECO:0000259" key="3">
    <source>
        <dbReference type="Pfam" id="PF20474"/>
    </source>
</evidence>
<dbReference type="InterPro" id="IPR046468">
    <property type="entry name" value="Spt20-like_SEP"/>
</dbReference>
<reference evidence="4" key="1">
    <citation type="journal article" date="2022" name="Plant J.">
        <title>Strategies of tolerance reflected in two North American maple genomes.</title>
        <authorList>
            <person name="McEvoy S.L."/>
            <person name="Sezen U.U."/>
            <person name="Trouern-Trend A."/>
            <person name="McMahon S.M."/>
            <person name="Schaberg P.G."/>
            <person name="Yang J."/>
            <person name="Wegrzyn J.L."/>
            <person name="Swenson N.G."/>
        </authorList>
    </citation>
    <scope>NUCLEOTIDE SEQUENCE</scope>
    <source>
        <strain evidence="4">NS2018</strain>
    </source>
</reference>
<evidence type="ECO:0000313" key="5">
    <source>
        <dbReference type="Proteomes" id="UP001168877"/>
    </source>
</evidence>
<reference evidence="4" key="2">
    <citation type="submission" date="2023-06" db="EMBL/GenBank/DDBJ databases">
        <authorList>
            <person name="Swenson N.G."/>
            <person name="Wegrzyn J.L."/>
            <person name="Mcevoy S.L."/>
        </authorList>
    </citation>
    <scope>NUCLEOTIDE SEQUENCE</scope>
    <source>
        <strain evidence="4">NS2018</strain>
        <tissue evidence="4">Leaf</tissue>
    </source>
</reference>
<dbReference type="EMBL" id="JAUESC010000387">
    <property type="protein sequence ID" value="KAK0575287.1"/>
    <property type="molecule type" value="Genomic_DNA"/>
</dbReference>
<evidence type="ECO:0000313" key="4">
    <source>
        <dbReference type="EMBL" id="KAK0575287.1"/>
    </source>
</evidence>
<dbReference type="InterPro" id="IPR046467">
    <property type="entry name" value="PHL_dom"/>
</dbReference>
<feature type="compositionally biased region" description="Polar residues" evidence="1">
    <location>
        <begin position="541"/>
        <end position="556"/>
    </location>
</feature>
<keyword evidence="5" id="KW-1185">Reference proteome</keyword>
<dbReference type="GO" id="GO:0006357">
    <property type="term" value="P:regulation of transcription by RNA polymerase II"/>
    <property type="evidence" value="ECO:0007669"/>
    <property type="project" value="TreeGrafter"/>
</dbReference>
<dbReference type="InterPro" id="IPR021950">
    <property type="entry name" value="Spt20"/>
</dbReference>
<dbReference type="Pfam" id="PF20474">
    <property type="entry name" value="PHL"/>
    <property type="match status" value="1"/>
</dbReference>
<gene>
    <name evidence="4" type="ORF">LWI29_036703</name>
</gene>
<dbReference type="Proteomes" id="UP001168877">
    <property type="component" value="Unassembled WGS sequence"/>
</dbReference>
<feature type="domain" description="PHL" evidence="3">
    <location>
        <begin position="595"/>
        <end position="753"/>
    </location>
</feature>
<name>A0AA39RKK9_ACESA</name>
<dbReference type="GO" id="GO:0003712">
    <property type="term" value="F:transcription coregulator activity"/>
    <property type="evidence" value="ECO:0007669"/>
    <property type="project" value="InterPro"/>
</dbReference>
<feature type="region of interest" description="Disordered" evidence="1">
    <location>
        <begin position="1"/>
        <end position="46"/>
    </location>
</feature>
<dbReference type="PANTHER" id="PTHR13526:SF23">
    <property type="entry name" value="PROTEIN PHYTOCHROME-DEPENDENT LATE-FLOWERING-LIKE"/>
    <property type="match status" value="1"/>
</dbReference>
<dbReference type="AlphaFoldDB" id="A0AA39RKK9"/>
<feature type="compositionally biased region" description="Polar residues" evidence="1">
    <location>
        <begin position="517"/>
        <end position="526"/>
    </location>
</feature>
<feature type="region of interest" description="Disordered" evidence="1">
    <location>
        <begin position="515"/>
        <end position="556"/>
    </location>
</feature>
<dbReference type="PANTHER" id="PTHR13526">
    <property type="entry name" value="TRANSCRIPTION FACTOR SPT20 HOMOLOG"/>
    <property type="match status" value="1"/>
</dbReference>
<evidence type="ECO:0000256" key="1">
    <source>
        <dbReference type="SAM" id="MobiDB-lite"/>
    </source>
</evidence>
<accession>A0AA39RKK9</accession>
<organism evidence="4 5">
    <name type="scientific">Acer saccharum</name>
    <name type="common">Sugar maple</name>
    <dbReference type="NCBI Taxonomy" id="4024"/>
    <lineage>
        <taxon>Eukaryota</taxon>
        <taxon>Viridiplantae</taxon>
        <taxon>Streptophyta</taxon>
        <taxon>Embryophyta</taxon>
        <taxon>Tracheophyta</taxon>
        <taxon>Spermatophyta</taxon>
        <taxon>Magnoliopsida</taxon>
        <taxon>eudicotyledons</taxon>
        <taxon>Gunneridae</taxon>
        <taxon>Pentapetalae</taxon>
        <taxon>rosids</taxon>
        <taxon>malvids</taxon>
        <taxon>Sapindales</taxon>
        <taxon>Sapindaceae</taxon>
        <taxon>Hippocastanoideae</taxon>
        <taxon>Acereae</taxon>
        <taxon>Acer</taxon>
    </lineage>
</organism>
<dbReference type="GO" id="GO:0000124">
    <property type="term" value="C:SAGA complex"/>
    <property type="evidence" value="ECO:0007669"/>
    <property type="project" value="InterPro"/>
</dbReference>